<dbReference type="GO" id="GO:0008984">
    <property type="term" value="F:protein-glutamate methylesterase activity"/>
    <property type="evidence" value="ECO:0007669"/>
    <property type="project" value="UniProtKB-EC"/>
</dbReference>
<dbReference type="SMART" id="SM00448">
    <property type="entry name" value="REC"/>
    <property type="match status" value="1"/>
</dbReference>
<keyword evidence="3" id="KW-0378">Hydrolase</keyword>
<dbReference type="PROSITE" id="PS50122">
    <property type="entry name" value="CHEB"/>
    <property type="match status" value="1"/>
</dbReference>
<evidence type="ECO:0000256" key="4">
    <source>
        <dbReference type="ARBA" id="ARBA00039140"/>
    </source>
</evidence>
<organism evidence="10 11">
    <name type="scientific">Sphingomonas sanguinis</name>
    <dbReference type="NCBI Taxonomy" id="33051"/>
    <lineage>
        <taxon>Bacteria</taxon>
        <taxon>Pseudomonadati</taxon>
        <taxon>Pseudomonadota</taxon>
        <taxon>Alphaproteobacteria</taxon>
        <taxon>Sphingomonadales</taxon>
        <taxon>Sphingomonadaceae</taxon>
        <taxon>Sphingomonas</taxon>
    </lineage>
</organism>
<evidence type="ECO:0000256" key="3">
    <source>
        <dbReference type="ARBA" id="ARBA00022801"/>
    </source>
</evidence>
<dbReference type="AlphaFoldDB" id="A0A147HR95"/>
<comment type="catalytic activity">
    <reaction evidence="5">
        <text>[protein]-L-glutamate 5-O-methyl ester + H2O = L-glutamyl-[protein] + methanol + H(+)</text>
        <dbReference type="Rhea" id="RHEA:23236"/>
        <dbReference type="Rhea" id="RHEA-COMP:10208"/>
        <dbReference type="Rhea" id="RHEA-COMP:10311"/>
        <dbReference type="ChEBI" id="CHEBI:15377"/>
        <dbReference type="ChEBI" id="CHEBI:15378"/>
        <dbReference type="ChEBI" id="CHEBI:17790"/>
        <dbReference type="ChEBI" id="CHEBI:29973"/>
        <dbReference type="ChEBI" id="CHEBI:82795"/>
        <dbReference type="EC" id="3.1.1.61"/>
    </reaction>
</comment>
<dbReference type="EC" id="3.1.1.61" evidence="4"/>
<dbReference type="PIRSF" id="PIRSF000876">
    <property type="entry name" value="RR_chemtxs_CheB"/>
    <property type="match status" value="1"/>
</dbReference>
<evidence type="ECO:0000256" key="1">
    <source>
        <dbReference type="ARBA" id="ARBA00022490"/>
    </source>
</evidence>
<feature type="domain" description="CheB-type methylesterase" evidence="9">
    <location>
        <begin position="153"/>
        <end position="337"/>
    </location>
</feature>
<feature type="modified residue" description="4-aspartylphosphate" evidence="7">
    <location>
        <position position="56"/>
    </location>
</feature>
<gene>
    <name evidence="10" type="ORF">NS319_19025</name>
</gene>
<comment type="caution">
    <text evidence="10">The sequence shown here is derived from an EMBL/GenBank/DDBJ whole genome shotgun (WGS) entry which is preliminary data.</text>
</comment>
<evidence type="ECO:0000256" key="2">
    <source>
        <dbReference type="ARBA" id="ARBA00022500"/>
    </source>
</evidence>
<evidence type="ECO:0000256" key="7">
    <source>
        <dbReference type="PROSITE-ProRule" id="PRU00169"/>
    </source>
</evidence>
<dbReference type="Proteomes" id="UP000072867">
    <property type="component" value="Unassembled WGS sequence"/>
</dbReference>
<evidence type="ECO:0000313" key="10">
    <source>
        <dbReference type="EMBL" id="KTT63586.1"/>
    </source>
</evidence>
<dbReference type="GO" id="GO:0000156">
    <property type="term" value="F:phosphorelay response regulator activity"/>
    <property type="evidence" value="ECO:0007669"/>
    <property type="project" value="InterPro"/>
</dbReference>
<accession>A0A147HR95</accession>
<dbReference type="SUPFAM" id="SSF52738">
    <property type="entry name" value="Methylesterase CheB, C-terminal domain"/>
    <property type="match status" value="1"/>
</dbReference>
<evidence type="ECO:0000256" key="6">
    <source>
        <dbReference type="PROSITE-ProRule" id="PRU00050"/>
    </source>
</evidence>
<dbReference type="PROSITE" id="PS50110">
    <property type="entry name" value="RESPONSE_REGULATORY"/>
    <property type="match status" value="1"/>
</dbReference>
<keyword evidence="2" id="KW-0145">Chemotaxis</keyword>
<dbReference type="InterPro" id="IPR035909">
    <property type="entry name" value="CheB_C"/>
</dbReference>
<dbReference type="InterPro" id="IPR001789">
    <property type="entry name" value="Sig_transdc_resp-reg_receiver"/>
</dbReference>
<dbReference type="SUPFAM" id="SSF52172">
    <property type="entry name" value="CheY-like"/>
    <property type="match status" value="1"/>
</dbReference>
<dbReference type="PANTHER" id="PTHR42872:SF6">
    <property type="entry name" value="PROTEIN-GLUTAMATE METHYLESTERASE_PROTEIN-GLUTAMINE GLUTAMINASE"/>
    <property type="match status" value="1"/>
</dbReference>
<dbReference type="PATRIC" id="fig|33051.3.peg.1592"/>
<dbReference type="Pfam" id="PF00072">
    <property type="entry name" value="Response_reg"/>
    <property type="match status" value="1"/>
</dbReference>
<dbReference type="STRING" id="33051.SB4_17480"/>
<sequence length="337" mass="35594">MADVKVLVVDDSLTMRVLISGALERIKGVQVVGAADGAAEAREMVKQYRPEVMTLDVEMPGMSGLEYLAEIMEERPMPVIMFSTRTAAGAAESIEALRLGAIDCFPKPKVAVQSELDAIIGKLGKRIKSARNADLKRTSASTLGHAKKVTTAPMDWNGRVLAIGADAANTQALFDLFQNFPPNCPPTLVVQQMSPGLLTPMVEQLREQIAPKVVEATDGMKVEQGTIYFAPQGDTHMVIDSWPEGTIRLLAREPVAGERPSISLLFASVAKAAGSNALGVLVALDDEDGAAGLRAMMAGGAYAIGRNGTDFTLSKGMASQPIAGAAIAANIMKLCSK</sequence>
<evidence type="ECO:0000259" key="8">
    <source>
        <dbReference type="PROSITE" id="PS50110"/>
    </source>
</evidence>
<dbReference type="Pfam" id="PF01339">
    <property type="entry name" value="CheB_methylest"/>
    <property type="match status" value="1"/>
</dbReference>
<name>A0A147HR95_9SPHN</name>
<dbReference type="InterPro" id="IPR008248">
    <property type="entry name" value="CheB-like"/>
</dbReference>
<dbReference type="Gene3D" id="3.40.50.180">
    <property type="entry name" value="Methylesterase CheB, C-terminal domain"/>
    <property type="match status" value="1"/>
</dbReference>
<evidence type="ECO:0000313" key="11">
    <source>
        <dbReference type="Proteomes" id="UP000072867"/>
    </source>
</evidence>
<dbReference type="Gene3D" id="3.40.50.2300">
    <property type="match status" value="1"/>
</dbReference>
<dbReference type="InterPro" id="IPR000673">
    <property type="entry name" value="Sig_transdc_resp-reg_Me-estase"/>
</dbReference>
<evidence type="ECO:0000259" key="9">
    <source>
        <dbReference type="PROSITE" id="PS50122"/>
    </source>
</evidence>
<feature type="domain" description="Response regulatory" evidence="8">
    <location>
        <begin position="5"/>
        <end position="122"/>
    </location>
</feature>
<dbReference type="CDD" id="cd17541">
    <property type="entry name" value="REC_CheB-like"/>
    <property type="match status" value="1"/>
</dbReference>
<keyword evidence="1" id="KW-0963">Cytoplasm</keyword>
<dbReference type="GO" id="GO:0006935">
    <property type="term" value="P:chemotaxis"/>
    <property type="evidence" value="ECO:0007669"/>
    <property type="project" value="UniProtKB-KW"/>
</dbReference>
<dbReference type="GO" id="GO:0005737">
    <property type="term" value="C:cytoplasm"/>
    <property type="evidence" value="ECO:0007669"/>
    <property type="project" value="InterPro"/>
</dbReference>
<protein>
    <recommendedName>
        <fullName evidence="4">protein-glutamate methylesterase</fullName>
        <ecNumber evidence="4">3.1.1.61</ecNumber>
    </recommendedName>
</protein>
<keyword evidence="7" id="KW-0597">Phosphoprotein</keyword>
<dbReference type="CDD" id="cd16432">
    <property type="entry name" value="CheB_Rec"/>
    <property type="match status" value="1"/>
</dbReference>
<proteinExistence type="predicted"/>
<reference evidence="10 11" key="1">
    <citation type="journal article" date="2016" name="Front. Microbiol.">
        <title>Genomic Resource of Rice Seed Associated Bacteria.</title>
        <authorList>
            <person name="Midha S."/>
            <person name="Bansal K."/>
            <person name="Sharma S."/>
            <person name="Kumar N."/>
            <person name="Patil P.P."/>
            <person name="Chaudhry V."/>
            <person name="Patil P.B."/>
        </authorList>
    </citation>
    <scope>NUCLEOTIDE SEQUENCE [LARGE SCALE GENOMIC DNA]</scope>
    <source>
        <strain evidence="10 11">NS319</strain>
    </source>
</reference>
<evidence type="ECO:0000256" key="5">
    <source>
        <dbReference type="ARBA" id="ARBA00048267"/>
    </source>
</evidence>
<comment type="caution">
    <text evidence="6">Lacks conserved residue(s) required for the propagation of feature annotation.</text>
</comment>
<dbReference type="InterPro" id="IPR011006">
    <property type="entry name" value="CheY-like_superfamily"/>
</dbReference>
<dbReference type="RefSeq" id="WP_058734971.1">
    <property type="nucleotide sequence ID" value="NZ_LDTD01000226.1"/>
</dbReference>
<dbReference type="EMBL" id="LDTD01000226">
    <property type="protein sequence ID" value="KTT63586.1"/>
    <property type="molecule type" value="Genomic_DNA"/>
</dbReference>
<dbReference type="PANTHER" id="PTHR42872">
    <property type="entry name" value="PROTEIN-GLUTAMATE METHYLESTERASE/PROTEIN-GLUTAMINE GLUTAMINASE"/>
    <property type="match status" value="1"/>
</dbReference>